<feature type="domain" description="Ancillary SecYEG translocon subunit/Cell division coordinator CpoB TPR" evidence="9">
    <location>
        <begin position="16"/>
        <end position="209"/>
    </location>
</feature>
<dbReference type="InterPro" id="IPR018704">
    <property type="entry name" value="SecYEG/CpoB_TPR"/>
</dbReference>
<dbReference type="RefSeq" id="WP_168877074.1">
    <property type="nucleotide sequence ID" value="NZ_JABAIM010000002.1"/>
</dbReference>
<name>A0A847SHM4_9NEIS</name>
<comment type="subcellular location">
    <subcellularLocation>
        <location evidence="1">Cell membrane</location>
        <topology evidence="1">Single-pass type II membrane protein</topology>
    </subcellularLocation>
</comment>
<evidence type="ECO:0000256" key="4">
    <source>
        <dbReference type="ARBA" id="ARBA00022989"/>
    </source>
</evidence>
<dbReference type="PIRSF" id="PIRSF006170">
    <property type="entry name" value="YfgM"/>
    <property type="match status" value="1"/>
</dbReference>
<evidence type="ECO:0000259" key="9">
    <source>
        <dbReference type="Pfam" id="PF09976"/>
    </source>
</evidence>
<dbReference type="Pfam" id="PF09976">
    <property type="entry name" value="TPR_21"/>
    <property type="match status" value="1"/>
</dbReference>
<keyword evidence="11" id="KW-1185">Reference proteome</keyword>
<evidence type="ECO:0000256" key="5">
    <source>
        <dbReference type="ARBA" id="ARBA00023136"/>
    </source>
</evidence>
<evidence type="ECO:0000313" key="10">
    <source>
        <dbReference type="EMBL" id="NLR75402.1"/>
    </source>
</evidence>
<evidence type="ECO:0000256" key="8">
    <source>
        <dbReference type="ARBA" id="ARBA00024235"/>
    </source>
</evidence>
<keyword evidence="5" id="KW-0472">Membrane</keyword>
<protein>
    <recommendedName>
        <fullName evidence="8">Ancillary SecYEG translocon subunit</fullName>
    </recommendedName>
</protein>
<sequence length="212" mass="23292">MAAYDLQEQEQIDALKAWWADNGKLVIAVVVLALLTLGGYKGWQYWQNQQAEAADTRFEAVQQALQSGKVKQARAELAQLQKESAQSAFTPRAALLTARAAFEAGDTKIALADLKWVAEHAEEAPVKDMAQLRMATVYLDTKQYDLGLSALASIKGEGLQASALSLKGDLLVAMNKRKEARLAYQQALERAKSDEQLKARLEMQIDALGDVK</sequence>
<evidence type="ECO:0000256" key="6">
    <source>
        <dbReference type="ARBA" id="ARBA00023186"/>
    </source>
</evidence>
<evidence type="ECO:0000256" key="7">
    <source>
        <dbReference type="ARBA" id="ARBA00024197"/>
    </source>
</evidence>
<dbReference type="SUPFAM" id="SSF48452">
    <property type="entry name" value="TPR-like"/>
    <property type="match status" value="1"/>
</dbReference>
<evidence type="ECO:0000256" key="3">
    <source>
        <dbReference type="ARBA" id="ARBA00022692"/>
    </source>
</evidence>
<keyword evidence="4" id="KW-1133">Transmembrane helix</keyword>
<dbReference type="PANTHER" id="PTHR38035:SF1">
    <property type="entry name" value="ANCILLARY SECYEG TRANSLOCON SUBUNIT"/>
    <property type="match status" value="1"/>
</dbReference>
<organism evidence="10 11">
    <name type="scientific">Leeia aquatica</name>
    <dbReference type="NCBI Taxonomy" id="2725557"/>
    <lineage>
        <taxon>Bacteria</taxon>
        <taxon>Pseudomonadati</taxon>
        <taxon>Pseudomonadota</taxon>
        <taxon>Betaproteobacteria</taxon>
        <taxon>Neisseriales</taxon>
        <taxon>Leeiaceae</taxon>
        <taxon>Leeia</taxon>
    </lineage>
</organism>
<comment type="similarity">
    <text evidence="7">Belongs to the YfgM family.</text>
</comment>
<gene>
    <name evidence="10" type="ORF">HF682_09545</name>
</gene>
<dbReference type="GO" id="GO:0005886">
    <property type="term" value="C:plasma membrane"/>
    <property type="evidence" value="ECO:0007669"/>
    <property type="project" value="UniProtKB-SubCell"/>
</dbReference>
<dbReference type="PANTHER" id="PTHR38035">
    <property type="entry name" value="UPF0070 PROTEIN YFGM"/>
    <property type="match status" value="1"/>
</dbReference>
<evidence type="ECO:0000313" key="11">
    <source>
        <dbReference type="Proteomes" id="UP000587991"/>
    </source>
</evidence>
<dbReference type="Proteomes" id="UP000587991">
    <property type="component" value="Unassembled WGS sequence"/>
</dbReference>
<keyword evidence="3" id="KW-0812">Transmembrane</keyword>
<evidence type="ECO:0000256" key="1">
    <source>
        <dbReference type="ARBA" id="ARBA00004401"/>
    </source>
</evidence>
<dbReference type="Gene3D" id="1.25.40.10">
    <property type="entry name" value="Tetratricopeptide repeat domain"/>
    <property type="match status" value="1"/>
</dbReference>
<dbReference type="GO" id="GO:0044877">
    <property type="term" value="F:protein-containing complex binding"/>
    <property type="evidence" value="ECO:0007669"/>
    <property type="project" value="InterPro"/>
</dbReference>
<keyword evidence="2" id="KW-1003">Cell membrane</keyword>
<proteinExistence type="inferred from homology"/>
<reference evidence="10 11" key="1">
    <citation type="submission" date="2020-04" db="EMBL/GenBank/DDBJ databases">
        <title>Draft genome of Leeia sp. IMCC25680.</title>
        <authorList>
            <person name="Song J."/>
            <person name="Cho J.-C."/>
        </authorList>
    </citation>
    <scope>NUCLEOTIDE SEQUENCE [LARGE SCALE GENOMIC DNA]</scope>
    <source>
        <strain evidence="10 11">IMCC25680</strain>
    </source>
</reference>
<comment type="caution">
    <text evidence="10">The sequence shown here is derived from an EMBL/GenBank/DDBJ whole genome shotgun (WGS) entry which is preliminary data.</text>
</comment>
<dbReference type="InterPro" id="IPR026039">
    <property type="entry name" value="YfgM"/>
</dbReference>
<accession>A0A847SHM4</accession>
<dbReference type="InterPro" id="IPR011990">
    <property type="entry name" value="TPR-like_helical_dom_sf"/>
</dbReference>
<evidence type="ECO:0000256" key="2">
    <source>
        <dbReference type="ARBA" id="ARBA00022475"/>
    </source>
</evidence>
<dbReference type="AlphaFoldDB" id="A0A847SHM4"/>
<dbReference type="EMBL" id="JABAIM010000002">
    <property type="protein sequence ID" value="NLR75402.1"/>
    <property type="molecule type" value="Genomic_DNA"/>
</dbReference>
<keyword evidence="6" id="KW-0143">Chaperone</keyword>